<name>Q8XLD8_CLOPE</name>
<dbReference type="Pfam" id="PF17762">
    <property type="entry name" value="HTH_ParB"/>
    <property type="match status" value="1"/>
</dbReference>
<proteinExistence type="predicted"/>
<feature type="domain" description="ParB/Spo0J HTH" evidence="1">
    <location>
        <begin position="78"/>
        <end position="142"/>
    </location>
</feature>
<dbReference type="STRING" id="195102.gene:10490367"/>
<organism evidence="2 3">
    <name type="scientific">Clostridium perfringens (strain 13 / Type A)</name>
    <dbReference type="NCBI Taxonomy" id="195102"/>
    <lineage>
        <taxon>Bacteria</taxon>
        <taxon>Bacillati</taxon>
        <taxon>Bacillota</taxon>
        <taxon>Clostridia</taxon>
        <taxon>Eubacteriales</taxon>
        <taxon>Clostridiaceae</taxon>
        <taxon>Clostridium</taxon>
    </lineage>
</organism>
<gene>
    <name evidence="2" type="ordered locus">CPE1104</name>
</gene>
<protein>
    <recommendedName>
        <fullName evidence="1">ParB/Spo0J HTH domain-containing protein</fullName>
    </recommendedName>
</protein>
<dbReference type="Proteomes" id="UP000000818">
    <property type="component" value="Chromosome"/>
</dbReference>
<dbReference type="InterPro" id="IPR041468">
    <property type="entry name" value="HTH_ParB/Spo0J"/>
</dbReference>
<accession>Q8XLD8</accession>
<evidence type="ECO:0000313" key="2">
    <source>
        <dbReference type="EMBL" id="BAB80810.1"/>
    </source>
</evidence>
<evidence type="ECO:0000313" key="3">
    <source>
        <dbReference type="Proteomes" id="UP000000818"/>
    </source>
</evidence>
<evidence type="ECO:0000259" key="1">
    <source>
        <dbReference type="Pfam" id="PF17762"/>
    </source>
</evidence>
<dbReference type="KEGG" id="cpe:CPE1104"/>
<sequence length="143" mass="16686">MGILEIPCRITHYPDYDEKFNRTKDDMILEDLISTNIMQRGVGNVNPMKMAKCIMELERIKGIYKGNHQKVKQDNLTSQYSQKDMAEELGITRQQLQDYKKLLNLIPELQQMVENGSMKATVGYKIWAKMPQEEQEKLFNDIG</sequence>
<dbReference type="Gene3D" id="1.10.10.2830">
    <property type="match status" value="1"/>
</dbReference>
<dbReference type="AlphaFoldDB" id="Q8XLD8"/>
<dbReference type="HOGENOM" id="CLU_1802765_0_0_9"/>
<reference evidence="2 3" key="1">
    <citation type="journal article" date="2002" name="Proc. Natl. Acad. Sci. U.S.A.">
        <title>Complete genome sequence of Clostridium perfringens, an anaerobic flesh-eater.</title>
        <authorList>
            <person name="Shimizu T."/>
            <person name="Ohtani K."/>
            <person name="Hirakawa H."/>
            <person name="Ohshima K."/>
            <person name="Yamashita A."/>
            <person name="Shiba T."/>
            <person name="Ogasawara N."/>
            <person name="Hattori M."/>
            <person name="Kuhara S."/>
            <person name="Hayashi H."/>
        </authorList>
    </citation>
    <scope>NUCLEOTIDE SEQUENCE [LARGE SCALE GENOMIC DNA]</scope>
    <source>
        <strain evidence="3">13 / Type A</strain>
    </source>
</reference>
<dbReference type="SUPFAM" id="SSF109709">
    <property type="entry name" value="KorB DNA-binding domain-like"/>
    <property type="match status" value="1"/>
</dbReference>
<dbReference type="EMBL" id="BA000016">
    <property type="protein sequence ID" value="BAB80810.1"/>
    <property type="molecule type" value="Genomic_DNA"/>
</dbReference>